<evidence type="ECO:0000313" key="4">
    <source>
        <dbReference type="Proteomes" id="UP000193926"/>
    </source>
</evidence>
<feature type="chain" id="PRO_5012755816" evidence="1">
    <location>
        <begin position="26"/>
        <end position="311"/>
    </location>
</feature>
<organism evidence="3 4">
    <name type="scientific">Marivita geojedonensis</name>
    <dbReference type="NCBI Taxonomy" id="1123756"/>
    <lineage>
        <taxon>Bacteria</taxon>
        <taxon>Pseudomonadati</taxon>
        <taxon>Pseudomonadota</taxon>
        <taxon>Alphaproteobacteria</taxon>
        <taxon>Rhodobacterales</taxon>
        <taxon>Roseobacteraceae</taxon>
        <taxon>Marivita</taxon>
    </lineage>
</organism>
<keyword evidence="1" id="KW-0732">Signal</keyword>
<dbReference type="InterPro" id="IPR005135">
    <property type="entry name" value="Endo/exonuclease/phosphatase"/>
</dbReference>
<keyword evidence="3" id="KW-0540">Nuclease</keyword>
<name>A0A1X4NNA2_9RHOB</name>
<gene>
    <name evidence="3" type="ORF">MGEO_05540</name>
</gene>
<evidence type="ECO:0000256" key="1">
    <source>
        <dbReference type="SAM" id="SignalP"/>
    </source>
</evidence>
<dbReference type="GO" id="GO:0004519">
    <property type="term" value="F:endonuclease activity"/>
    <property type="evidence" value="ECO:0007669"/>
    <property type="project" value="UniProtKB-KW"/>
</dbReference>
<protein>
    <submittedName>
        <fullName evidence="3">Endonuclease</fullName>
    </submittedName>
</protein>
<keyword evidence="3" id="KW-0255">Endonuclease</keyword>
<dbReference type="InterPro" id="IPR036691">
    <property type="entry name" value="Endo/exonu/phosph_ase_sf"/>
</dbReference>
<feature type="signal peptide" evidence="1">
    <location>
        <begin position="1"/>
        <end position="25"/>
    </location>
</feature>
<dbReference type="Proteomes" id="UP000193926">
    <property type="component" value="Unassembled WGS sequence"/>
</dbReference>
<sequence length="311" mass="35216">MKRFLLRLLRGGMAVFALVTLVACALHVTNSDSDVSVQAPEGDALRIASYNVHYIILGQETGAWSVGDWDRRKAPLDKAFKALRADIVAFQEMESFQRGSDGSVNLARDYLLDQNSEYSVTATGDWREFPSTQPFFYLKKRLQPLEQGWFFFSETPDVIYSRTFNGSYPAFASWARFEDRDTGDRFRVVNVHFEYSSRSNRRLSAELVRDRLTPWTEAGETVFLVGDLNALHGSRTMDILEESGVRFDQTPGATYYLNRGVHLIGAIDHLSRTPDVDLAAGPVVLQEKFDGEWPSDHHPVYADYLLPSAQK</sequence>
<dbReference type="OrthoDB" id="9793162at2"/>
<dbReference type="STRING" id="1123756.MGEO_05540"/>
<dbReference type="AlphaFoldDB" id="A0A1X4NNA2"/>
<dbReference type="SUPFAM" id="SSF56219">
    <property type="entry name" value="DNase I-like"/>
    <property type="match status" value="1"/>
</dbReference>
<dbReference type="PROSITE" id="PS51257">
    <property type="entry name" value="PROKAR_LIPOPROTEIN"/>
    <property type="match status" value="1"/>
</dbReference>
<dbReference type="Pfam" id="PF03372">
    <property type="entry name" value="Exo_endo_phos"/>
    <property type="match status" value="1"/>
</dbReference>
<comment type="caution">
    <text evidence="3">The sequence shown here is derived from an EMBL/GenBank/DDBJ whole genome shotgun (WGS) entry which is preliminary data.</text>
</comment>
<accession>A0A1X4NNA2</accession>
<proteinExistence type="predicted"/>
<evidence type="ECO:0000313" key="3">
    <source>
        <dbReference type="EMBL" id="OSQ52000.1"/>
    </source>
</evidence>
<reference evidence="3 4" key="1">
    <citation type="submission" date="2014-03" db="EMBL/GenBank/DDBJ databases">
        <title>The draft genome sequence of Marivita geojedonensis KCTC 23882.</title>
        <authorList>
            <person name="Lai Q."/>
            <person name="Shao Z."/>
        </authorList>
    </citation>
    <scope>NUCLEOTIDE SEQUENCE [LARGE SCALE GENOMIC DNA]</scope>
    <source>
        <strain evidence="3 4">DPG-138</strain>
    </source>
</reference>
<dbReference type="EMBL" id="JFKC01000003">
    <property type="protein sequence ID" value="OSQ52000.1"/>
    <property type="molecule type" value="Genomic_DNA"/>
</dbReference>
<dbReference type="Gene3D" id="3.60.10.10">
    <property type="entry name" value="Endonuclease/exonuclease/phosphatase"/>
    <property type="match status" value="1"/>
</dbReference>
<keyword evidence="3" id="KW-0378">Hydrolase</keyword>
<keyword evidence="4" id="KW-1185">Reference proteome</keyword>
<dbReference type="RefSeq" id="WP_085635728.1">
    <property type="nucleotide sequence ID" value="NZ_JFKC01000003.1"/>
</dbReference>
<evidence type="ECO:0000259" key="2">
    <source>
        <dbReference type="Pfam" id="PF03372"/>
    </source>
</evidence>
<feature type="domain" description="Endonuclease/exonuclease/phosphatase" evidence="2">
    <location>
        <begin position="67"/>
        <end position="297"/>
    </location>
</feature>